<reference evidence="1" key="1">
    <citation type="submission" date="2022-07" db="EMBL/GenBank/DDBJ databases">
        <title>Phylogenomic reconstructions and comparative analyses of Kickxellomycotina fungi.</title>
        <authorList>
            <person name="Reynolds N.K."/>
            <person name="Stajich J.E."/>
            <person name="Barry K."/>
            <person name="Grigoriev I.V."/>
            <person name="Crous P."/>
            <person name="Smith M.E."/>
        </authorList>
    </citation>
    <scope>NUCLEOTIDE SEQUENCE</scope>
    <source>
        <strain evidence="1">CBS 109366</strain>
    </source>
</reference>
<gene>
    <name evidence="1" type="ORF">IWQ57_003177</name>
</gene>
<comment type="caution">
    <text evidence="1">The sequence shown here is derived from an EMBL/GenBank/DDBJ whole genome shotgun (WGS) entry which is preliminary data.</text>
</comment>
<accession>A0ACC1JXZ1</accession>
<name>A0ACC1JXZ1_9FUNG</name>
<sequence>MLVESLKPTKKKQKKQELPVPILGIGDDEGPAPKAPRNASVRACAGASGGLQNFLSVAKEWVEERKREAEYIVEEASFAGVAEVLNLSTPRPKAKAQAAQALADKLAKFLESQLGNEPPVTDVVPNTEGWPSLLSEAASERDYGRLAQMVWFWINWEERCGTIKTFEGRESALYPRISALVLFIGLCLRHGGPPPEGQRQTRSATAGSVVSGVARLLLPYARPDFKPGGFDEAQRVDNALRPCAASADAAVQPQHDPMCHDFAAIVEVKPHADQINDALAQAVDYSRCVHLKQFNRRFVWALTVCSTQVRACVILHDCVLQSPPMDIATPKGRQQLVGWFVNMSMCDNAQLGFDPSIKVMRKNLLHIDCPAEDGNSGRKPRTETYVVSKCLSAAETVSGRLTRCFLATREGDKGRGGRKPEFVIKDAWAIADSDDRSEVKLFAKVAKEFAKNPPDFLYPQMVAGGNVCIKGAGCGAAAPDSTDAIFVLLGATRQDVHNVTAADGSLRPATSRERKWEEQQFRVHWRIVMTPVGSHISTVENEAELIIVLEEAMRCHDGLFTKCGILHRDVSMNNILVVRQEVDGETVVRGLLIDLDNAVLRPAANEGSEPARS</sequence>
<proteinExistence type="predicted"/>
<feature type="non-terminal residue" evidence="1">
    <location>
        <position position="613"/>
    </location>
</feature>
<organism evidence="1 2">
    <name type="scientific">Coemansia nantahalensis</name>
    <dbReference type="NCBI Taxonomy" id="2789366"/>
    <lineage>
        <taxon>Eukaryota</taxon>
        <taxon>Fungi</taxon>
        <taxon>Fungi incertae sedis</taxon>
        <taxon>Zoopagomycota</taxon>
        <taxon>Kickxellomycotina</taxon>
        <taxon>Kickxellomycetes</taxon>
        <taxon>Kickxellales</taxon>
        <taxon>Kickxellaceae</taxon>
        <taxon>Coemansia</taxon>
    </lineage>
</organism>
<protein>
    <submittedName>
        <fullName evidence="1">Uncharacterized protein</fullName>
    </submittedName>
</protein>
<keyword evidence="2" id="KW-1185">Reference proteome</keyword>
<evidence type="ECO:0000313" key="1">
    <source>
        <dbReference type="EMBL" id="KAJ2769267.1"/>
    </source>
</evidence>
<dbReference type="EMBL" id="JANBUJ010000976">
    <property type="protein sequence ID" value="KAJ2769267.1"/>
    <property type="molecule type" value="Genomic_DNA"/>
</dbReference>
<evidence type="ECO:0000313" key="2">
    <source>
        <dbReference type="Proteomes" id="UP001140234"/>
    </source>
</evidence>
<dbReference type="Proteomes" id="UP001140234">
    <property type="component" value="Unassembled WGS sequence"/>
</dbReference>